<sequence>MGSPVGVVPAGLVFWVGGDHRRGVSSPCGIRAKSPAHRYFTPAALLDLVDLTLGPGCWGDCCADPLAPAWHRAAWVLDVRRGEDGLLMSWPAIPVFINPPFDDCASWLERAARHGREVLALVPCQPGSAYWRRIVWTCASAVVFVGRPKFGHVLDEDDPERGRKAGDIVATQHPTDCAVVGFGIGRAKMLRVWSSAGVVVAPVRELANGDSSMAEGT</sequence>
<dbReference type="EMBL" id="CP114040">
    <property type="protein sequence ID" value="WAS97195.1"/>
    <property type="molecule type" value="Genomic_DNA"/>
</dbReference>
<proteinExistence type="predicted"/>
<reference evidence="1" key="1">
    <citation type="submission" date="2022-11" db="EMBL/GenBank/DDBJ databases">
        <title>Minimal conservation of predation-associated metabolite biosynthetic gene clusters underscores biosynthetic potential of Myxococcota including descriptions for ten novel species: Archangium lansinium sp. nov., Myxococcus landrumus sp. nov., Nannocystis bai.</title>
        <authorList>
            <person name="Ahearne A."/>
            <person name="Stevens C."/>
            <person name="Dowd S."/>
        </authorList>
    </citation>
    <scope>NUCLEOTIDE SEQUENCE</scope>
    <source>
        <strain evidence="1">Fl3</strain>
    </source>
</reference>
<keyword evidence="2" id="KW-1185">Reference proteome</keyword>
<gene>
    <name evidence="1" type="ORF">O0S08_13690</name>
</gene>
<evidence type="ECO:0000313" key="1">
    <source>
        <dbReference type="EMBL" id="WAS97195.1"/>
    </source>
</evidence>
<dbReference type="RefSeq" id="WP_269039559.1">
    <property type="nucleotide sequence ID" value="NZ_CP114040.1"/>
</dbReference>
<evidence type="ECO:0008006" key="3">
    <source>
        <dbReference type="Google" id="ProtNLM"/>
    </source>
</evidence>
<protein>
    <recommendedName>
        <fullName evidence="3">DNA N-6-adenine-methyltransferase (Dam)</fullName>
    </recommendedName>
</protein>
<organism evidence="1 2">
    <name type="scientific">Nannocystis punicea</name>
    <dbReference type="NCBI Taxonomy" id="2995304"/>
    <lineage>
        <taxon>Bacteria</taxon>
        <taxon>Pseudomonadati</taxon>
        <taxon>Myxococcota</taxon>
        <taxon>Polyangia</taxon>
        <taxon>Nannocystales</taxon>
        <taxon>Nannocystaceae</taxon>
        <taxon>Nannocystis</taxon>
    </lineage>
</organism>
<dbReference type="Proteomes" id="UP001164459">
    <property type="component" value="Chromosome"/>
</dbReference>
<accession>A0ABY7HDP0</accession>
<evidence type="ECO:0000313" key="2">
    <source>
        <dbReference type="Proteomes" id="UP001164459"/>
    </source>
</evidence>
<name>A0ABY7HDP0_9BACT</name>